<keyword evidence="6 9" id="KW-1133">Transmembrane helix</keyword>
<dbReference type="InterPro" id="IPR007272">
    <property type="entry name" value="Sulf_transp_TsuA/YedE"/>
</dbReference>
<keyword evidence="11" id="KW-1185">Reference proteome</keyword>
<dbReference type="AlphaFoldDB" id="A0A370WYY5"/>
<gene>
    <name evidence="10" type="ORF">DWU99_16905</name>
</gene>
<feature type="transmembrane region" description="Helical" evidence="9">
    <location>
        <begin position="71"/>
        <end position="90"/>
    </location>
</feature>
<organism evidence="10 11">
    <name type="scientific">Dyella psychrodurans</name>
    <dbReference type="NCBI Taxonomy" id="1927960"/>
    <lineage>
        <taxon>Bacteria</taxon>
        <taxon>Pseudomonadati</taxon>
        <taxon>Pseudomonadota</taxon>
        <taxon>Gammaproteobacteria</taxon>
        <taxon>Lysobacterales</taxon>
        <taxon>Rhodanobacteraceae</taxon>
        <taxon>Dyella</taxon>
    </lineage>
</organism>
<keyword evidence="2" id="KW-0813">Transport</keyword>
<evidence type="ECO:0000313" key="10">
    <source>
        <dbReference type="EMBL" id="RDS81359.1"/>
    </source>
</evidence>
<dbReference type="Pfam" id="PF04143">
    <property type="entry name" value="Sulf_transp"/>
    <property type="match status" value="1"/>
</dbReference>
<sequence length="169" mass="17060">MRALRPYAEPHATGVCLGLVLLVCFALTGQGLGASGAFASVASGVIAAVSPETAVHSAYFRSYLQDGSPWTAWLVVEIMGVLVGAAASAALAGRTRLTFVRAVRPSGGRLLAGLAGGMLMGVGAALARGCTSGLALSGGAMLSVGAWIFMVALFLAGFLAAPLVRRLWP</sequence>
<accession>A0A370WYY5</accession>
<reference evidence="10 11" key="1">
    <citation type="submission" date="2018-07" db="EMBL/GenBank/DDBJ databases">
        <title>Dyella monticola sp. nov. and Dyella psychrodurans sp. nov. isolated from monsoon evergreen broad-leaved forest soil of Dinghu Mountain, China.</title>
        <authorList>
            <person name="Gao Z."/>
            <person name="Qiu L."/>
        </authorList>
    </citation>
    <scope>NUCLEOTIDE SEQUENCE [LARGE SCALE GENOMIC DNA]</scope>
    <source>
        <strain evidence="10 11">4MSK11</strain>
    </source>
</reference>
<keyword evidence="7 9" id="KW-0472">Membrane</keyword>
<evidence type="ECO:0000313" key="11">
    <source>
        <dbReference type="Proteomes" id="UP000255334"/>
    </source>
</evidence>
<dbReference type="PANTHER" id="PTHR30574">
    <property type="entry name" value="INNER MEMBRANE PROTEIN YEDE"/>
    <property type="match status" value="1"/>
</dbReference>
<evidence type="ECO:0000256" key="5">
    <source>
        <dbReference type="ARBA" id="ARBA00022692"/>
    </source>
</evidence>
<keyword evidence="3" id="KW-1003">Cell membrane</keyword>
<protein>
    <submittedName>
        <fullName evidence="10">Uncharacterized protein</fullName>
    </submittedName>
</protein>
<dbReference type="Proteomes" id="UP000255334">
    <property type="component" value="Unassembled WGS sequence"/>
</dbReference>
<evidence type="ECO:0000256" key="2">
    <source>
        <dbReference type="ARBA" id="ARBA00022448"/>
    </source>
</evidence>
<dbReference type="RefSeq" id="WP_115479263.1">
    <property type="nucleotide sequence ID" value="NZ_QRBF01000007.1"/>
</dbReference>
<comment type="similarity">
    <text evidence="8">Belongs to the TsuA/YedE (TC 9.B.102) family.</text>
</comment>
<evidence type="ECO:0000256" key="6">
    <source>
        <dbReference type="ARBA" id="ARBA00022989"/>
    </source>
</evidence>
<dbReference type="GO" id="GO:0005886">
    <property type="term" value="C:plasma membrane"/>
    <property type="evidence" value="ECO:0007669"/>
    <property type="project" value="UniProtKB-SubCell"/>
</dbReference>
<keyword evidence="5 9" id="KW-0812">Transmembrane</keyword>
<keyword evidence="4" id="KW-0997">Cell inner membrane</keyword>
<proteinExistence type="inferred from homology"/>
<comment type="subcellular location">
    <subcellularLocation>
        <location evidence="1">Cell inner membrane</location>
        <topology evidence="1">Multi-pass membrane protein</topology>
    </subcellularLocation>
</comment>
<feature type="transmembrane region" description="Helical" evidence="9">
    <location>
        <begin position="139"/>
        <end position="164"/>
    </location>
</feature>
<dbReference type="PANTHER" id="PTHR30574:SF1">
    <property type="entry name" value="SULPHUR TRANSPORT DOMAIN-CONTAINING PROTEIN"/>
    <property type="match status" value="1"/>
</dbReference>
<evidence type="ECO:0000256" key="3">
    <source>
        <dbReference type="ARBA" id="ARBA00022475"/>
    </source>
</evidence>
<evidence type="ECO:0000256" key="8">
    <source>
        <dbReference type="ARBA" id="ARBA00035655"/>
    </source>
</evidence>
<name>A0A370WYY5_9GAMM</name>
<evidence type="ECO:0000256" key="4">
    <source>
        <dbReference type="ARBA" id="ARBA00022519"/>
    </source>
</evidence>
<comment type="caution">
    <text evidence="10">The sequence shown here is derived from an EMBL/GenBank/DDBJ whole genome shotgun (WGS) entry which is preliminary data.</text>
</comment>
<evidence type="ECO:0000256" key="9">
    <source>
        <dbReference type="SAM" id="Phobius"/>
    </source>
</evidence>
<dbReference type="EMBL" id="QRBF01000007">
    <property type="protein sequence ID" value="RDS81359.1"/>
    <property type="molecule type" value="Genomic_DNA"/>
</dbReference>
<feature type="transmembrane region" description="Helical" evidence="9">
    <location>
        <begin position="110"/>
        <end position="127"/>
    </location>
</feature>
<evidence type="ECO:0000256" key="1">
    <source>
        <dbReference type="ARBA" id="ARBA00004429"/>
    </source>
</evidence>
<evidence type="ECO:0000256" key="7">
    <source>
        <dbReference type="ARBA" id="ARBA00023136"/>
    </source>
</evidence>